<dbReference type="EMBL" id="BMIB01000001">
    <property type="protein sequence ID" value="GGH57803.1"/>
    <property type="molecule type" value="Genomic_DNA"/>
</dbReference>
<keyword evidence="3" id="KW-0804">Transcription</keyword>
<evidence type="ECO:0000256" key="3">
    <source>
        <dbReference type="ARBA" id="ARBA00023163"/>
    </source>
</evidence>
<reference evidence="5" key="1">
    <citation type="journal article" date="2014" name="Int. J. Syst. Evol. Microbiol.">
        <title>Complete genome sequence of Corynebacterium casei LMG S-19264T (=DSM 44701T), isolated from a smear-ripened cheese.</title>
        <authorList>
            <consortium name="US DOE Joint Genome Institute (JGI-PGF)"/>
            <person name="Walter F."/>
            <person name="Albersmeier A."/>
            <person name="Kalinowski J."/>
            <person name="Ruckert C."/>
        </authorList>
    </citation>
    <scope>NUCLEOTIDE SEQUENCE</scope>
    <source>
        <strain evidence="5">CGMCC 1.15290</strain>
    </source>
</reference>
<dbReference type="InterPro" id="IPR018060">
    <property type="entry name" value="HTH_AraC"/>
</dbReference>
<dbReference type="RefSeq" id="WP_188949986.1">
    <property type="nucleotide sequence ID" value="NZ_BMIB01000001.1"/>
</dbReference>
<protein>
    <submittedName>
        <fullName evidence="5">AraC family transcriptional regulator</fullName>
    </submittedName>
</protein>
<dbReference type="Proteomes" id="UP000627292">
    <property type="component" value="Unassembled WGS sequence"/>
</dbReference>
<reference evidence="5" key="2">
    <citation type="submission" date="2020-09" db="EMBL/GenBank/DDBJ databases">
        <authorList>
            <person name="Sun Q."/>
            <person name="Zhou Y."/>
        </authorList>
    </citation>
    <scope>NUCLEOTIDE SEQUENCE</scope>
    <source>
        <strain evidence="5">CGMCC 1.15290</strain>
    </source>
</reference>
<dbReference type="InterPro" id="IPR009057">
    <property type="entry name" value="Homeodomain-like_sf"/>
</dbReference>
<gene>
    <name evidence="5" type="ORF">GCM10011379_02860</name>
</gene>
<evidence type="ECO:0000256" key="1">
    <source>
        <dbReference type="ARBA" id="ARBA00023015"/>
    </source>
</evidence>
<keyword evidence="6" id="KW-1185">Reference proteome</keyword>
<dbReference type="AlphaFoldDB" id="A0A917MQH4"/>
<evidence type="ECO:0000313" key="6">
    <source>
        <dbReference type="Proteomes" id="UP000627292"/>
    </source>
</evidence>
<dbReference type="GO" id="GO:0043565">
    <property type="term" value="F:sequence-specific DNA binding"/>
    <property type="evidence" value="ECO:0007669"/>
    <property type="project" value="InterPro"/>
</dbReference>
<dbReference type="Pfam" id="PF12833">
    <property type="entry name" value="HTH_18"/>
    <property type="match status" value="1"/>
</dbReference>
<comment type="caution">
    <text evidence="5">The sequence shown here is derived from an EMBL/GenBank/DDBJ whole genome shotgun (WGS) entry which is preliminary data.</text>
</comment>
<dbReference type="InterPro" id="IPR011051">
    <property type="entry name" value="RmlC_Cupin_sf"/>
</dbReference>
<accession>A0A917MQH4</accession>
<sequence length="278" mass="32266">MRSSNYHDQHLTAVDLFAENIYCNHDYMGKAGSGENHVPRHNHIKGQFLYTEGGIVHVTTDEKNYFLPARHYMWIPAGIMHSIKANAEHVMMRNLYYPVAAEEPEFYSHIGIYPANDLLLEMLFFTGRWNGQVTPQQATAFGFMQSLKNILPEVSSYSLPLSLPYPKTDRLLEIVRYLYAHMEENILFPDVARHFGFSERTLARVFMQELNMSFVQFFTLQRMMKALQLLLEERHTVNETAYMVGYNSVPTFSNTFYKIVGTRPSDYVKMKGVLQHKG</sequence>
<proteinExistence type="predicted"/>
<dbReference type="PANTHER" id="PTHR11019">
    <property type="entry name" value="HTH-TYPE TRANSCRIPTIONAL REGULATOR NIMR"/>
    <property type="match status" value="1"/>
</dbReference>
<dbReference type="Pfam" id="PF02311">
    <property type="entry name" value="AraC_binding"/>
    <property type="match status" value="1"/>
</dbReference>
<evidence type="ECO:0000313" key="5">
    <source>
        <dbReference type="EMBL" id="GGH57803.1"/>
    </source>
</evidence>
<dbReference type="Gene3D" id="1.10.10.60">
    <property type="entry name" value="Homeodomain-like"/>
    <property type="match status" value="1"/>
</dbReference>
<evidence type="ECO:0000259" key="4">
    <source>
        <dbReference type="PROSITE" id="PS01124"/>
    </source>
</evidence>
<name>A0A917MQH4_9BACT</name>
<dbReference type="GO" id="GO:0003700">
    <property type="term" value="F:DNA-binding transcription factor activity"/>
    <property type="evidence" value="ECO:0007669"/>
    <property type="project" value="InterPro"/>
</dbReference>
<keyword evidence="2" id="KW-0238">DNA-binding</keyword>
<feature type="domain" description="HTH araC/xylS-type" evidence="4">
    <location>
        <begin position="172"/>
        <end position="270"/>
    </location>
</feature>
<dbReference type="SUPFAM" id="SSF51182">
    <property type="entry name" value="RmlC-like cupins"/>
    <property type="match status" value="1"/>
</dbReference>
<dbReference type="InterPro" id="IPR014710">
    <property type="entry name" value="RmlC-like_jellyroll"/>
</dbReference>
<dbReference type="PROSITE" id="PS01124">
    <property type="entry name" value="HTH_ARAC_FAMILY_2"/>
    <property type="match status" value="1"/>
</dbReference>
<dbReference type="InterPro" id="IPR003313">
    <property type="entry name" value="AraC-bd"/>
</dbReference>
<dbReference type="SMART" id="SM00342">
    <property type="entry name" value="HTH_ARAC"/>
    <property type="match status" value="1"/>
</dbReference>
<dbReference type="Gene3D" id="2.60.120.10">
    <property type="entry name" value="Jelly Rolls"/>
    <property type="match status" value="1"/>
</dbReference>
<evidence type="ECO:0000256" key="2">
    <source>
        <dbReference type="ARBA" id="ARBA00023125"/>
    </source>
</evidence>
<keyword evidence="1" id="KW-0805">Transcription regulation</keyword>
<organism evidence="5 6">
    <name type="scientific">Filimonas zeae</name>
    <dbReference type="NCBI Taxonomy" id="1737353"/>
    <lineage>
        <taxon>Bacteria</taxon>
        <taxon>Pseudomonadati</taxon>
        <taxon>Bacteroidota</taxon>
        <taxon>Chitinophagia</taxon>
        <taxon>Chitinophagales</taxon>
        <taxon>Chitinophagaceae</taxon>
        <taxon>Filimonas</taxon>
    </lineage>
</organism>
<dbReference type="PANTHER" id="PTHR11019:SF159">
    <property type="entry name" value="TRANSCRIPTIONAL REGULATOR-RELATED"/>
    <property type="match status" value="1"/>
</dbReference>
<dbReference type="SUPFAM" id="SSF46689">
    <property type="entry name" value="Homeodomain-like"/>
    <property type="match status" value="2"/>
</dbReference>